<evidence type="ECO:0000313" key="4">
    <source>
        <dbReference type="EMBL" id="SDX03795.1"/>
    </source>
</evidence>
<evidence type="ECO:0000256" key="1">
    <source>
        <dbReference type="HAMAP-Rule" id="MF_01134"/>
    </source>
</evidence>
<dbReference type="SUPFAM" id="SSF52467">
    <property type="entry name" value="DHS-like NAD/FAD-binding domain"/>
    <property type="match status" value="1"/>
</dbReference>
<proteinExistence type="inferred from homology"/>
<dbReference type="Proteomes" id="UP000267921">
    <property type="component" value="Unassembled WGS sequence"/>
</dbReference>
<sequence length="170" mass="18724">MVDVTKNLKVYTTYGPKSAKGTSPAIVAKMIAKAKKPLFVVGSEVLEEELLTRAKAIAKKGIPVAATGHSIKGFVDEEGVNAKYINIHFLGTFLCDPKWEGLDDNGCYDLIILLGHKKYYINQVLSGLKNFSDLKTINIGRHYTQNATMSFGNIKPEVHLEALDELIDNL</sequence>
<dbReference type="Pfam" id="PF02552">
    <property type="entry name" value="CO_dh"/>
    <property type="match status" value="1"/>
</dbReference>
<dbReference type="NCBIfam" id="TIGR00315">
    <property type="entry name" value="cdhB"/>
    <property type="match status" value="1"/>
</dbReference>
<dbReference type="KEGG" id="mhaz:BHR79_07700"/>
<comment type="subunit">
    <text evidence="1">Heterotetramer of two alpha and two epsilon subunits. The ACDS complex is made up of alpha, epsilon, beta, gamma and delta subunits with a probable stoichiometry of (alpha(2)epsilon(2))(4)-beta(8)-(gamma(1)delta(1))(8).</text>
</comment>
<evidence type="ECO:0000313" key="7">
    <source>
        <dbReference type="Proteomes" id="UP000267921"/>
    </source>
</evidence>
<gene>
    <name evidence="1 3" type="primary">cdhB</name>
    <name evidence="2" type="ORF">BHR79_07700</name>
    <name evidence="3" type="ORF">EFE40_08920</name>
    <name evidence="4" type="ORF">SAMN04515625_2117</name>
</gene>
<dbReference type="InterPro" id="IPR003704">
    <property type="entry name" value="CdhB"/>
</dbReference>
<dbReference type="Proteomes" id="UP000186879">
    <property type="component" value="Chromosome"/>
</dbReference>
<reference evidence="4 6" key="2">
    <citation type="submission" date="2016-10" db="EMBL/GenBank/DDBJ databases">
        <authorList>
            <person name="de Groot N.N."/>
        </authorList>
    </citation>
    <scope>NUCLEOTIDE SEQUENCE [LARGE SCALE GENOMIC DNA]</scope>
    <source>
        <strain evidence="4 6">Z-7982</strain>
    </source>
</reference>
<evidence type="ECO:0000313" key="3">
    <source>
        <dbReference type="EMBL" id="RNI07666.1"/>
    </source>
</evidence>
<dbReference type="AlphaFoldDB" id="A0A1L3Q3F6"/>
<reference evidence="2 5" key="1">
    <citation type="submission" date="2016-10" db="EMBL/GenBank/DDBJ databases">
        <title>Methanohalophilus halophilus.</title>
        <authorList>
            <person name="L'haridon S."/>
        </authorList>
    </citation>
    <scope>NUCLEOTIDE SEQUENCE [LARGE SCALE GENOMIC DNA]</scope>
    <source>
        <strain evidence="2 5">Z-7982</strain>
    </source>
</reference>
<dbReference type="GeneID" id="30583643"/>
<reference evidence="3 7" key="3">
    <citation type="submission" date="2018-10" db="EMBL/GenBank/DDBJ databases">
        <title>Cultivation of a novel Methanohalophilus strain from Kebrit Deep of the Red Sea and a genomic comparison of members of the genus Methanohalophilus.</title>
        <authorList>
            <person name="Guan Y."/>
            <person name="Ngugi D.K."/>
            <person name="Stingl U."/>
        </authorList>
    </citation>
    <scope>NUCLEOTIDE SEQUENCE [LARGE SCALE GENOMIC DNA]</scope>
    <source>
        <strain evidence="3 7">DSM 3094</strain>
    </source>
</reference>
<keyword evidence="1" id="KW-0484">Methanogenesis</keyword>
<dbReference type="PIRSF" id="PIRSF006035">
    <property type="entry name" value="CO_dh_b_ACDS_e"/>
    <property type="match status" value="1"/>
</dbReference>
<comment type="pathway">
    <text evidence="1">One-carbon metabolism; methanogenesis from acetate.</text>
</comment>
<dbReference type="Gene3D" id="3.40.50.1220">
    <property type="entry name" value="TPP-binding domain"/>
    <property type="match status" value="1"/>
</dbReference>
<dbReference type="Proteomes" id="UP000198669">
    <property type="component" value="Unassembled WGS sequence"/>
</dbReference>
<dbReference type="STRING" id="2177.BHR79_07700"/>
<keyword evidence="5" id="KW-1185">Reference proteome</keyword>
<dbReference type="HAMAP" id="MF_01134">
    <property type="entry name" value="CdhB"/>
    <property type="match status" value="1"/>
</dbReference>
<dbReference type="RefSeq" id="WP_072561803.1">
    <property type="nucleotide sequence ID" value="NZ_CP017921.1"/>
</dbReference>
<dbReference type="EMBL" id="CP017921">
    <property type="protein sequence ID" value="APH39373.1"/>
    <property type="molecule type" value="Genomic_DNA"/>
</dbReference>
<dbReference type="OrthoDB" id="120588at2157"/>
<evidence type="ECO:0000313" key="5">
    <source>
        <dbReference type="Proteomes" id="UP000186879"/>
    </source>
</evidence>
<protein>
    <recommendedName>
        <fullName evidence="1">Acetyl-CoA decarbonylase/synthase complex subunit epsilon</fullName>
        <shortName evidence="1">ACDS complex subunit epsilon</shortName>
    </recommendedName>
    <alternativeName>
        <fullName evidence="1">ACDS complex carbon monoxide dehydrogenase subunit epsilon</fullName>
        <shortName evidence="1">ACDS CODH subunit epsilon</shortName>
    </alternativeName>
</protein>
<name>A0A1L3Q3F6_9EURY</name>
<dbReference type="UniPathway" id="UPA00642"/>
<evidence type="ECO:0000313" key="2">
    <source>
        <dbReference type="EMBL" id="APH39373.1"/>
    </source>
</evidence>
<accession>A0A1L3Q3F6</accession>
<dbReference type="GO" id="GO:0019385">
    <property type="term" value="P:methanogenesis, from acetate"/>
    <property type="evidence" value="ECO:0007669"/>
    <property type="project" value="UniProtKB-UniRule"/>
</dbReference>
<comment type="function">
    <text evidence="1">Part of a complex that catalyzes the reversible cleavage of acetyl-CoA, allowing growth on acetate as sole source of carbon and energy. The alpha-epsilon subcomponent functions as a carbon monoxide dehydrogenase. The precise role of the epsilon subunit is unclear; it may have a stabilizing role within the alpha(2)epsilon(2) component and/or be involved in electron transfer to FAD during a potential FAD-mediated CO oxidation.</text>
</comment>
<dbReference type="EMBL" id="FNMU01000009">
    <property type="protein sequence ID" value="SDX03795.1"/>
    <property type="molecule type" value="Genomic_DNA"/>
</dbReference>
<comment type="similarity">
    <text evidence="1">Belongs to the CdhB family.</text>
</comment>
<dbReference type="EMBL" id="RJJG01000007">
    <property type="protein sequence ID" value="RNI07666.1"/>
    <property type="molecule type" value="Genomic_DNA"/>
</dbReference>
<evidence type="ECO:0000313" key="6">
    <source>
        <dbReference type="Proteomes" id="UP000198669"/>
    </source>
</evidence>
<organism evidence="2 5">
    <name type="scientific">Methanohalophilus halophilus</name>
    <dbReference type="NCBI Taxonomy" id="2177"/>
    <lineage>
        <taxon>Archaea</taxon>
        <taxon>Methanobacteriati</taxon>
        <taxon>Methanobacteriota</taxon>
        <taxon>Stenosarchaea group</taxon>
        <taxon>Methanomicrobia</taxon>
        <taxon>Methanosarcinales</taxon>
        <taxon>Methanosarcinaceae</taxon>
        <taxon>Methanohalophilus</taxon>
    </lineage>
</organism>
<dbReference type="InterPro" id="IPR029035">
    <property type="entry name" value="DHS-like_NAD/FAD-binding_dom"/>
</dbReference>